<dbReference type="InterPro" id="IPR007430">
    <property type="entry name" value="VirB8"/>
</dbReference>
<evidence type="ECO:0000259" key="6">
    <source>
        <dbReference type="Pfam" id="PF04335"/>
    </source>
</evidence>
<dbReference type="Gene3D" id="3.10.450.230">
    <property type="entry name" value="VirB8 protein"/>
    <property type="match status" value="1"/>
</dbReference>
<comment type="subcellular location">
    <subcellularLocation>
        <location evidence="1">Membrane</location>
        <topology evidence="1">Single-pass membrane protein</topology>
    </subcellularLocation>
</comment>
<dbReference type="CDD" id="cd16424">
    <property type="entry name" value="VirB8"/>
    <property type="match status" value="1"/>
</dbReference>
<keyword evidence="4 5" id="KW-0472">Membrane</keyword>
<feature type="transmembrane region" description="Helical" evidence="5">
    <location>
        <begin position="65"/>
        <end position="88"/>
    </location>
</feature>
<organism evidence="7 8">
    <name type="scientific">Helicobacter gastrofelis</name>
    <dbReference type="NCBI Taxonomy" id="2849642"/>
    <lineage>
        <taxon>Bacteria</taxon>
        <taxon>Pseudomonadati</taxon>
        <taxon>Campylobacterota</taxon>
        <taxon>Epsilonproteobacteria</taxon>
        <taxon>Campylobacterales</taxon>
        <taxon>Helicobacteraceae</taxon>
        <taxon>Helicobacter</taxon>
    </lineage>
</organism>
<keyword evidence="8" id="KW-1185">Reference proteome</keyword>
<name>A0ABM7SM46_9HELI</name>
<feature type="domain" description="Bacterial virulence protein VirB8" evidence="6">
    <location>
        <begin position="58"/>
        <end position="254"/>
    </location>
</feature>
<evidence type="ECO:0000256" key="4">
    <source>
        <dbReference type="ARBA" id="ARBA00023136"/>
    </source>
</evidence>
<accession>A0ABM7SM46</accession>
<evidence type="ECO:0000313" key="7">
    <source>
        <dbReference type="EMBL" id="BCZ18644.1"/>
    </source>
</evidence>
<dbReference type="Proteomes" id="UP000826146">
    <property type="component" value="Chromosome"/>
</dbReference>
<dbReference type="SUPFAM" id="SSF54427">
    <property type="entry name" value="NTF2-like"/>
    <property type="match status" value="1"/>
</dbReference>
<evidence type="ECO:0000313" key="8">
    <source>
        <dbReference type="Proteomes" id="UP000826146"/>
    </source>
</evidence>
<protein>
    <submittedName>
        <fullName evidence="7">VirB8 family protein</fullName>
    </submittedName>
</protein>
<evidence type="ECO:0000256" key="3">
    <source>
        <dbReference type="ARBA" id="ARBA00022989"/>
    </source>
</evidence>
<dbReference type="EMBL" id="AP024819">
    <property type="protein sequence ID" value="BCZ18644.1"/>
    <property type="molecule type" value="Genomic_DNA"/>
</dbReference>
<keyword evidence="3 5" id="KW-1133">Transmembrane helix</keyword>
<sequence length="263" mass="30039">MAHFEPGMENSNDPLKDEIVAELWARLQAEQAKFEKDLTSKIESLAVQNLDLNSVFQVQRRNTTIAYRLVVLLSFISLALVVALIILLPLKKTEHHFIDFANQDKHYAIIQKADGNLASNEALVRSLVGQYVLDRESINRIDDKERYEVVRLQSEAQVWQIFENLVASKNSIYTAQQLTRDIHIINISLLKQSKEQNIAQVQIVAKLFRAGNPLSEKRYNIVLSFAFKPLPAFDTAMMPKNPTGFQVTRYSVTEMQNLKALKP</sequence>
<keyword evidence="2 5" id="KW-0812">Transmembrane</keyword>
<reference evidence="7 8" key="1">
    <citation type="submission" date="2021-07" db="EMBL/GenBank/DDBJ databases">
        <title>Novel Helicobacter sp. Isolated from a cat.</title>
        <authorList>
            <person name="Rimbara E."/>
            <person name="Suzuki M."/>
        </authorList>
    </citation>
    <scope>NUCLEOTIDE SEQUENCE [LARGE SCALE GENOMIC DNA]</scope>
    <source>
        <strain evidence="8">NHP19-012</strain>
    </source>
</reference>
<dbReference type="Pfam" id="PF04335">
    <property type="entry name" value="VirB8"/>
    <property type="match status" value="1"/>
</dbReference>
<evidence type="ECO:0000256" key="5">
    <source>
        <dbReference type="SAM" id="Phobius"/>
    </source>
</evidence>
<proteinExistence type="predicted"/>
<dbReference type="RefSeq" id="WP_260321632.1">
    <property type="nucleotide sequence ID" value="NZ_AP024819.1"/>
</dbReference>
<dbReference type="InterPro" id="IPR032710">
    <property type="entry name" value="NTF2-like_dom_sf"/>
</dbReference>
<evidence type="ECO:0000256" key="2">
    <source>
        <dbReference type="ARBA" id="ARBA00022692"/>
    </source>
</evidence>
<evidence type="ECO:0000256" key="1">
    <source>
        <dbReference type="ARBA" id="ARBA00004167"/>
    </source>
</evidence>
<gene>
    <name evidence="7" type="ORF">NHP190012_02860</name>
</gene>